<reference evidence="2" key="1">
    <citation type="journal article" date="2016" name="Nature">
        <title>Redefining the invertebrate RNA virosphere.</title>
        <authorList>
            <person name="Shi M."/>
            <person name="Lin X.D."/>
            <person name="Tian J.H."/>
            <person name="Chen L.J."/>
            <person name="Chen X."/>
            <person name="Li C.X."/>
            <person name="Qin X.C."/>
            <person name="Li J."/>
            <person name="Cao J.P."/>
            <person name="Eden J.S."/>
            <person name="Buchmann J."/>
            <person name="Wang W."/>
            <person name="Xu J."/>
            <person name="Holmes E.C."/>
            <person name="Zhang Y.Z."/>
        </authorList>
    </citation>
    <scope>NUCLEOTIDE SEQUENCE [LARGE SCALE GENOMIC DNA]</scope>
    <source>
        <strain evidence="2">QTM133243</strain>
    </source>
</reference>
<evidence type="ECO:0000313" key="3">
    <source>
        <dbReference type="Proteomes" id="UP000204289"/>
    </source>
</evidence>
<organism evidence="2">
    <name type="scientific">Hubei odonate virus 10</name>
    <dbReference type="NCBI Taxonomy" id="1922991"/>
    <lineage>
        <taxon>Viruses</taxon>
        <taxon>Riboviria</taxon>
        <taxon>Orthornavirae</taxon>
        <taxon>Negarnaviricota</taxon>
        <taxon>Haploviricotina</taxon>
        <taxon>Monjiviricetes</taxon>
        <taxon>Mononegavirales</taxon>
        <taxon>Lispiviridae</taxon>
        <taxon>Damravirus</taxon>
        <taxon>Damravirus dentatis</taxon>
    </lineage>
</organism>
<proteinExistence type="predicted"/>
<keyword evidence="3" id="KW-1185">Reference proteome</keyword>
<dbReference type="RefSeq" id="YP_009336922.1">
    <property type="nucleotide sequence ID" value="NC_032944.1"/>
</dbReference>
<name>A0A1L3KMV8_9MONO</name>
<keyword evidence="1" id="KW-0472">Membrane</keyword>
<keyword evidence="1" id="KW-1133">Transmembrane helix</keyword>
<dbReference type="KEGG" id="vg:30854319"/>
<accession>A0A1L3KMV8</accession>
<dbReference type="Proteomes" id="UP000204289">
    <property type="component" value="Segment"/>
</dbReference>
<dbReference type="GeneID" id="30854319"/>
<keyword evidence="1" id="KW-0812">Transmembrane</keyword>
<evidence type="ECO:0000256" key="1">
    <source>
        <dbReference type="SAM" id="Phobius"/>
    </source>
</evidence>
<protein>
    <submittedName>
        <fullName evidence="2">Putative glycoprotein</fullName>
    </submittedName>
</protein>
<dbReference type="EMBL" id="KX884418">
    <property type="protein sequence ID" value="APG78696.1"/>
    <property type="molecule type" value="Genomic_RNA"/>
</dbReference>
<feature type="transmembrane region" description="Helical" evidence="1">
    <location>
        <begin position="539"/>
        <end position="563"/>
    </location>
</feature>
<sequence length="603" mass="68488">MIALYTVLLFVSMSYEAAGLTPGNSLVIEELGLLLEPEGLLVGSYEDRYVHLVYDYNHIPFQKNASCGRSNNPAVHGEERVKSLENLLKLIFRKPEEDSGKIPCISGSSNCTSAQPGLGNRKKRFLGTLLVGLTSLFGVGTSLSNTITLREQEAAISFLKTQESIVERSIAVLQSTSQKTIQALDNLYILSKNEFQKYDKYFRYMECELISEHYEILYHEMLRVLESRIKDLIGALLTGDVNPGMIPIELLRSILSTPQGLDSNYLSDNPSIIYQVGRVYPISLNVDKKRIHFLLQIPIIKSSDVTHLYHILNFGFSLDSKSNKHGILKIQEQIGLLHHNDILWPLSIRQDSCAKHNNILFCRFHPIHKTIKQDFMKDLINYNISTNRTVNIHDIAEDVHVVDRGSSYLGVSTWADKTNIIHTRSGISILNCKTYSLIKKIRTHVSVSSEHTCRHYLTFVAYTSFETLVVHGTVIQSPLITNIVEHLSYNIDGLEDLSIPPTLDIQAWEKLSVVLNKTKELSTQQSHYQAMEQHLSNPWVNLVLIIISFSLMVLIIGIGYITFRRLTLHKRKITNTQELSLAMSSLLKKQHQEMLLPYQVEKM</sequence>
<evidence type="ECO:0000313" key="2">
    <source>
        <dbReference type="EMBL" id="APG78696.1"/>
    </source>
</evidence>